<dbReference type="EMBL" id="ACIP02000007">
    <property type="protein sequence ID" value="EEP27325.1"/>
    <property type="molecule type" value="Genomic_DNA"/>
</dbReference>
<dbReference type="RefSeq" id="WP_006906995.1">
    <property type="nucleotide sequence ID" value="NZ_GG665867.1"/>
</dbReference>
<gene>
    <name evidence="3" type="ORF">GCWU000342_02019</name>
</gene>
<dbReference type="Gene3D" id="3.40.50.1390">
    <property type="entry name" value="Resolvase, N-terminal catalytic domain"/>
    <property type="match status" value="1"/>
</dbReference>
<dbReference type="Proteomes" id="UP000003494">
    <property type="component" value="Unassembled WGS sequence"/>
</dbReference>
<organism evidence="3 4">
    <name type="scientific">Shuttleworthella satelles DSM 14600</name>
    <dbReference type="NCBI Taxonomy" id="626523"/>
    <lineage>
        <taxon>Bacteria</taxon>
        <taxon>Bacillati</taxon>
        <taxon>Bacillota</taxon>
        <taxon>Clostridia</taxon>
        <taxon>Lachnospirales</taxon>
        <taxon>Lachnospiraceae</taxon>
        <taxon>Shuttleworthella</taxon>
    </lineage>
</organism>
<evidence type="ECO:0000313" key="4">
    <source>
        <dbReference type="Proteomes" id="UP000003494"/>
    </source>
</evidence>
<dbReference type="InterPro" id="IPR011109">
    <property type="entry name" value="DNA_bind_recombinase_dom"/>
</dbReference>
<dbReference type="PANTHER" id="PTHR30461:SF23">
    <property type="entry name" value="DNA RECOMBINASE-RELATED"/>
    <property type="match status" value="1"/>
</dbReference>
<evidence type="ECO:0000259" key="2">
    <source>
        <dbReference type="PROSITE" id="PS51737"/>
    </source>
</evidence>
<protein>
    <submittedName>
        <fullName evidence="3">Resolvase, N-terminal domain protein</fullName>
    </submittedName>
</protein>
<keyword evidence="4" id="KW-1185">Reference proteome</keyword>
<dbReference type="eggNOG" id="COG1961">
    <property type="taxonomic scope" value="Bacteria"/>
</dbReference>
<accession>C4GE73</accession>
<feature type="domain" description="Resolvase/invertase-type recombinase catalytic" evidence="1">
    <location>
        <begin position="7"/>
        <end position="156"/>
    </location>
</feature>
<dbReference type="InterPro" id="IPR038109">
    <property type="entry name" value="DNA_bind_recomb_sf"/>
</dbReference>
<dbReference type="HOGENOM" id="CLU_010686_18_3_9"/>
<feature type="domain" description="Recombinase" evidence="2">
    <location>
        <begin position="164"/>
        <end position="295"/>
    </location>
</feature>
<dbReference type="GO" id="GO:0000150">
    <property type="term" value="F:DNA strand exchange activity"/>
    <property type="evidence" value="ECO:0007669"/>
    <property type="project" value="InterPro"/>
</dbReference>
<dbReference type="PROSITE" id="PS51736">
    <property type="entry name" value="RECOMBINASES_3"/>
    <property type="match status" value="1"/>
</dbReference>
<dbReference type="GO" id="GO:0003677">
    <property type="term" value="F:DNA binding"/>
    <property type="evidence" value="ECO:0007669"/>
    <property type="project" value="InterPro"/>
</dbReference>
<dbReference type="SMART" id="SM00857">
    <property type="entry name" value="Resolvase"/>
    <property type="match status" value="1"/>
</dbReference>
<dbReference type="SUPFAM" id="SSF53041">
    <property type="entry name" value="Resolvase-like"/>
    <property type="match status" value="1"/>
</dbReference>
<evidence type="ECO:0000313" key="3">
    <source>
        <dbReference type="EMBL" id="EEP27325.1"/>
    </source>
</evidence>
<dbReference type="PROSITE" id="PS51737">
    <property type="entry name" value="RECOMBINASE_DNA_BIND"/>
    <property type="match status" value="1"/>
</dbReference>
<dbReference type="InterPro" id="IPR036162">
    <property type="entry name" value="Resolvase-like_N_sf"/>
</dbReference>
<dbReference type="PANTHER" id="PTHR30461">
    <property type="entry name" value="DNA-INVERTASE FROM LAMBDOID PROPHAGE"/>
    <property type="match status" value="1"/>
</dbReference>
<proteinExistence type="predicted"/>
<dbReference type="Pfam" id="PF13408">
    <property type="entry name" value="Zn_ribbon_recom"/>
    <property type="match status" value="1"/>
</dbReference>
<evidence type="ECO:0000259" key="1">
    <source>
        <dbReference type="PROSITE" id="PS51736"/>
    </source>
</evidence>
<dbReference type="Pfam" id="PF07508">
    <property type="entry name" value="Recombinase"/>
    <property type="match status" value="1"/>
</dbReference>
<dbReference type="InterPro" id="IPR006119">
    <property type="entry name" value="Resolv_N"/>
</dbReference>
<reference evidence="3" key="1">
    <citation type="submission" date="2009-04" db="EMBL/GenBank/DDBJ databases">
        <authorList>
            <person name="Weinstock G."/>
            <person name="Sodergren E."/>
            <person name="Clifton S."/>
            <person name="Fulton L."/>
            <person name="Fulton B."/>
            <person name="Courtney L."/>
            <person name="Fronick C."/>
            <person name="Harrison M."/>
            <person name="Strong C."/>
            <person name="Farmer C."/>
            <person name="Delahaunty K."/>
            <person name="Markovic C."/>
            <person name="Hall O."/>
            <person name="Minx P."/>
            <person name="Tomlinson C."/>
            <person name="Mitreva M."/>
            <person name="Nelson J."/>
            <person name="Hou S."/>
            <person name="Wollam A."/>
            <person name="Pepin K.H."/>
            <person name="Johnson M."/>
            <person name="Bhonagiri V."/>
            <person name="Nash W.E."/>
            <person name="Warren W."/>
            <person name="Chinwalla A."/>
            <person name="Mardis E.R."/>
            <person name="Wilson R.K."/>
        </authorList>
    </citation>
    <scope>NUCLEOTIDE SEQUENCE [LARGE SCALE GENOMIC DNA]</scope>
    <source>
        <strain evidence="3">DSM 14600</strain>
    </source>
</reference>
<dbReference type="CDD" id="cd00338">
    <property type="entry name" value="Ser_Recombinase"/>
    <property type="match status" value="1"/>
</dbReference>
<dbReference type="InterPro" id="IPR025827">
    <property type="entry name" value="Zn_ribbon_recom_dom"/>
</dbReference>
<name>C4GE73_9FIRM</name>
<dbReference type="InterPro" id="IPR050639">
    <property type="entry name" value="SSR_resolvase"/>
</dbReference>
<dbReference type="AlphaFoldDB" id="C4GE73"/>
<comment type="caution">
    <text evidence="3">The sequence shown here is derived from an EMBL/GenBank/DDBJ whole genome shotgun (WGS) entry which is preliminary data.</text>
</comment>
<sequence>MSKEKIKVYLYTRVSTSIQIDGYSLEAQKSRMKAFALYNDYEIVGEYEDAGKSGKSIEGRIQFTRMMEDIKSGKDGVSFVLVFKLSRFARNAADVLSTLQTMQDFGVNLICVEDGIDSSKDAGKLMISVLSAVAEIERENIRVQTMEGRIQKAREGKWNGGFAPYGYQLVDGKLFINEEEAVAIRTIFDQYVNTTIGANGLSKYLENHGIRKIPRQNGKNPLFDAGLIRKILKNPVYNGKIAFGRRTLEKVHGTRNEYKQVEQDEYLIAEGIHEAIISDELWQAAQVKLKSQAKKYEHVNKGKDVRTHLLSGIVKCPICGVGMFGNKCIKKKKDGTKYKDFYYYGCKHRHMIRGHKCTYNKQIREELLDDAVAEVIIKIVSNPKFASMMQEKINMKVDTSEIEKEIDNYQKELRKSHSTKFKLIEEIDNLDADDKHYKRRKQDLDDRLYRMYDKIEDLESLLIDAKAKKQTIEAEKLTGDNIYKILIYFDKIYKVMNDVERRQLITALISEIQIYEEKQPNGQWLKSITFKLPIIDEDLNIGLDNDKQVETVCLLSKLSEAKNHIRLKVDMDEMDVTAAENKGIYREIQEWVQEKEGAGSYSVRR</sequence>
<dbReference type="STRING" id="626523.GCWU000342_02019"/>
<dbReference type="FunFam" id="3.90.1750.20:FF:000001">
    <property type="entry name" value="Resolvase family site-specific recombinase"/>
    <property type="match status" value="1"/>
</dbReference>
<dbReference type="Pfam" id="PF00239">
    <property type="entry name" value="Resolvase"/>
    <property type="match status" value="1"/>
</dbReference>
<dbReference type="Gene3D" id="3.90.1750.20">
    <property type="entry name" value="Putative Large Serine Recombinase, Chain B, Domain 2"/>
    <property type="match status" value="1"/>
</dbReference>
<dbReference type="FunFam" id="3.40.50.1390:FF:000006">
    <property type="entry name" value="Resolvase family site-specific recombinase"/>
    <property type="match status" value="1"/>
</dbReference>